<dbReference type="EMBL" id="CATQJA010002629">
    <property type="protein sequence ID" value="CAJ0574293.1"/>
    <property type="molecule type" value="Genomic_DNA"/>
</dbReference>
<organism evidence="8 9">
    <name type="scientific">Mesorhabditis spiculigera</name>
    <dbReference type="NCBI Taxonomy" id="96644"/>
    <lineage>
        <taxon>Eukaryota</taxon>
        <taxon>Metazoa</taxon>
        <taxon>Ecdysozoa</taxon>
        <taxon>Nematoda</taxon>
        <taxon>Chromadorea</taxon>
        <taxon>Rhabditida</taxon>
        <taxon>Rhabditina</taxon>
        <taxon>Rhabditomorpha</taxon>
        <taxon>Rhabditoidea</taxon>
        <taxon>Rhabditidae</taxon>
        <taxon>Mesorhabditinae</taxon>
        <taxon>Mesorhabditis</taxon>
    </lineage>
</organism>
<dbReference type="PANTHER" id="PTHR28595">
    <property type="entry name" value="39S RIBOSOMAL PROTEIN L54, MITOCHONDRIAL"/>
    <property type="match status" value="1"/>
</dbReference>
<accession>A0AA36CSN4</accession>
<evidence type="ECO:0000256" key="4">
    <source>
        <dbReference type="ARBA" id="ARBA00023128"/>
    </source>
</evidence>
<evidence type="ECO:0000256" key="3">
    <source>
        <dbReference type="ARBA" id="ARBA00022980"/>
    </source>
</evidence>
<comment type="caution">
    <text evidence="8">The sequence shown here is derived from an EMBL/GenBank/DDBJ whole genome shotgun (WGS) entry which is preliminary data.</text>
</comment>
<dbReference type="InterPro" id="IPR013870">
    <property type="entry name" value="Ribosomal_mL54"/>
</dbReference>
<keyword evidence="5" id="KW-0687">Ribonucleoprotein</keyword>
<evidence type="ECO:0000256" key="5">
    <source>
        <dbReference type="ARBA" id="ARBA00023274"/>
    </source>
</evidence>
<reference evidence="8" key="1">
    <citation type="submission" date="2023-06" db="EMBL/GenBank/DDBJ databases">
        <authorList>
            <person name="Delattre M."/>
        </authorList>
    </citation>
    <scope>NUCLEOTIDE SEQUENCE</scope>
    <source>
        <strain evidence="8">AF72</strain>
    </source>
</reference>
<sequence length="138" mass="16371">MFRLVVTKSHNICRTPVAQGSVRHFAAPGAKVVPQKEDKSFVDTDAEKLSKHVCVNFYVQGEEPGPAIKPDSEYPEWLFKLDLKPPQPLEDLDPEKDGWQYWRELRKRQMQQMRRLEQVRLKRLHLQDSPSMKNWRRF</sequence>
<protein>
    <recommendedName>
        <fullName evidence="7">Large ribosomal subunit protein mL54</fullName>
    </recommendedName>
</protein>
<feature type="non-terminal residue" evidence="8">
    <location>
        <position position="138"/>
    </location>
</feature>
<evidence type="ECO:0000256" key="1">
    <source>
        <dbReference type="ARBA" id="ARBA00004173"/>
    </source>
</evidence>
<evidence type="ECO:0000256" key="7">
    <source>
        <dbReference type="ARBA" id="ARBA00035179"/>
    </source>
</evidence>
<dbReference type="PANTHER" id="PTHR28595:SF1">
    <property type="entry name" value="LARGE RIBOSOMAL SUBUNIT PROTEIN ML54"/>
    <property type="match status" value="1"/>
</dbReference>
<keyword evidence="3" id="KW-0689">Ribosomal protein</keyword>
<dbReference type="AlphaFoldDB" id="A0AA36CSN4"/>
<name>A0AA36CSN4_9BILA</name>
<comment type="similarity">
    <text evidence="6">Belongs to the mitochondrion-specific ribosomal protein mL54 family.</text>
</comment>
<keyword evidence="2" id="KW-0809">Transit peptide</keyword>
<dbReference type="GO" id="GO:0005762">
    <property type="term" value="C:mitochondrial large ribosomal subunit"/>
    <property type="evidence" value="ECO:0007669"/>
    <property type="project" value="TreeGrafter"/>
</dbReference>
<proteinExistence type="inferred from homology"/>
<keyword evidence="4" id="KW-0496">Mitochondrion</keyword>
<evidence type="ECO:0000256" key="6">
    <source>
        <dbReference type="ARBA" id="ARBA00033752"/>
    </source>
</evidence>
<dbReference type="Pfam" id="PF08561">
    <property type="entry name" value="Ribosomal_L37"/>
    <property type="match status" value="1"/>
</dbReference>
<evidence type="ECO:0000256" key="2">
    <source>
        <dbReference type="ARBA" id="ARBA00022946"/>
    </source>
</evidence>
<evidence type="ECO:0000313" key="8">
    <source>
        <dbReference type="EMBL" id="CAJ0574293.1"/>
    </source>
</evidence>
<comment type="subcellular location">
    <subcellularLocation>
        <location evidence="1">Mitochondrion</location>
    </subcellularLocation>
</comment>
<dbReference type="GO" id="GO:0003735">
    <property type="term" value="F:structural constituent of ribosome"/>
    <property type="evidence" value="ECO:0007669"/>
    <property type="project" value="TreeGrafter"/>
</dbReference>
<evidence type="ECO:0000313" key="9">
    <source>
        <dbReference type="Proteomes" id="UP001177023"/>
    </source>
</evidence>
<gene>
    <name evidence="8" type="ORF">MSPICULIGERA_LOCUS12632</name>
</gene>
<keyword evidence="9" id="KW-1185">Reference proteome</keyword>
<dbReference type="Proteomes" id="UP001177023">
    <property type="component" value="Unassembled WGS sequence"/>
</dbReference>